<dbReference type="Pfam" id="PF07833">
    <property type="entry name" value="Cu_amine_oxidN1"/>
    <property type="match status" value="1"/>
</dbReference>
<dbReference type="InterPro" id="IPR012854">
    <property type="entry name" value="Cu_amine_oxidase-like_N"/>
</dbReference>
<dbReference type="SUPFAM" id="SSF55383">
    <property type="entry name" value="Copper amine oxidase, domain N"/>
    <property type="match status" value="2"/>
</dbReference>
<name>A0A1G7IPX4_THETY</name>
<dbReference type="EMBL" id="FNBS01000005">
    <property type="protein sequence ID" value="SDF14802.1"/>
    <property type="molecule type" value="Genomic_DNA"/>
</dbReference>
<dbReference type="InterPro" id="IPR036582">
    <property type="entry name" value="Mao_N_sf"/>
</dbReference>
<accession>A0A1G7IPX4</accession>
<dbReference type="Proteomes" id="UP000183404">
    <property type="component" value="Unassembled WGS sequence"/>
</dbReference>
<protein>
    <submittedName>
        <fullName evidence="2">Copper amine oxidase N-terminal domain-containing protein</fullName>
    </submittedName>
</protein>
<feature type="domain" description="Copper amine oxidase-like N-terminal" evidence="1">
    <location>
        <begin position="77"/>
        <end position="197"/>
    </location>
</feature>
<dbReference type="Gene3D" id="3.30.457.10">
    <property type="entry name" value="Copper amine oxidase-like, N-terminal domain"/>
    <property type="match status" value="2"/>
</dbReference>
<proteinExistence type="predicted"/>
<gene>
    <name evidence="2" type="ORF">SAMN04244560_00303</name>
</gene>
<reference evidence="2 3" key="1">
    <citation type="submission" date="2016-10" db="EMBL/GenBank/DDBJ databases">
        <authorList>
            <person name="de Groot N.N."/>
        </authorList>
    </citation>
    <scope>NUCLEOTIDE SEQUENCE [LARGE SCALE GENOMIC DNA]</scope>
    <source>
        <strain evidence="2 3">DSM 569</strain>
    </source>
</reference>
<evidence type="ECO:0000313" key="2">
    <source>
        <dbReference type="EMBL" id="SDF14802.1"/>
    </source>
</evidence>
<evidence type="ECO:0000313" key="3">
    <source>
        <dbReference type="Proteomes" id="UP000183404"/>
    </source>
</evidence>
<evidence type="ECO:0000259" key="1">
    <source>
        <dbReference type="Pfam" id="PF07833"/>
    </source>
</evidence>
<sequence length="402" mass="46292">MKLKTALKIILVFLVAFSLAAPTYMFIPSSVLNRADSGSSKFMDEAYAASSVENVNPSTDPVRVAKLWIGRKYFIRNAEKFPTDIAPYIDKNDRTLVPLRFIAYALGLGEENVIWNEKDQTVTINANITFPKFYTLPQKTLKRTLVFKIGSPEFTVDGQVKTMDTVPILVNDRTMLPARFVAENLGYEVLWNEQRLDVTFVPKIDTKVQTYIDYSKSMMGYMYPVLEGDPLFDTTIPYYKKYSTFPDDIKILNSIVGFPIFRRISSGTDPNIYPEDINGGYNNLRFYYSVIEDPREQSYGHWITFWIYHDYQPGTPQYDRFPKVTLDNFDYYVKPLMAVYFPDNYEEITQKIKNIFINSPGKGIQFDVYSVSDEKHPPYLDIDTSYAGGEADPVIINLKTQN</sequence>
<organism evidence="2 3">
    <name type="scientific">Thermoanaerobacter thermohydrosulfuricus</name>
    <name type="common">Clostridium thermohydrosulfuricum</name>
    <dbReference type="NCBI Taxonomy" id="1516"/>
    <lineage>
        <taxon>Bacteria</taxon>
        <taxon>Bacillati</taxon>
        <taxon>Bacillota</taxon>
        <taxon>Clostridia</taxon>
        <taxon>Thermoanaerobacterales</taxon>
        <taxon>Thermoanaerobacteraceae</taxon>
        <taxon>Thermoanaerobacter</taxon>
    </lineage>
</organism>
<dbReference type="AlphaFoldDB" id="A0A1G7IPX4"/>
<dbReference type="RefSeq" id="WP_074591996.1">
    <property type="nucleotide sequence ID" value="NZ_FNBS01000005.1"/>
</dbReference>